<dbReference type="Gene3D" id="1.20.1070.10">
    <property type="entry name" value="Rhodopsin 7-helix transmembrane proteins"/>
    <property type="match status" value="1"/>
</dbReference>
<reference evidence="4 5" key="1">
    <citation type="journal article" date="2015" name="Genome Biol. Evol.">
        <title>The genome of winter moth (Operophtera brumata) provides a genomic perspective on sexual dimorphism and phenology.</title>
        <authorList>
            <person name="Derks M.F."/>
            <person name="Smit S."/>
            <person name="Salis L."/>
            <person name="Schijlen E."/>
            <person name="Bossers A."/>
            <person name="Mateman C."/>
            <person name="Pijl A.S."/>
            <person name="de Ridder D."/>
            <person name="Groenen M.A."/>
            <person name="Visser M.E."/>
            <person name="Megens H.J."/>
        </authorList>
    </citation>
    <scope>NUCLEOTIDE SEQUENCE [LARGE SCALE GENOMIC DNA]</scope>
    <source>
        <strain evidence="4">WM2013NL</strain>
        <tissue evidence="4">Head and thorax</tissue>
    </source>
</reference>
<proteinExistence type="predicted"/>
<dbReference type="PANTHER" id="PTHR47154">
    <property type="entry name" value="G-PROTEIN COUPLED RECEPTOR MTH-RELATED"/>
    <property type="match status" value="1"/>
</dbReference>
<feature type="transmembrane region" description="Helical" evidence="2">
    <location>
        <begin position="620"/>
        <end position="638"/>
    </location>
</feature>
<dbReference type="GO" id="GO:0008528">
    <property type="term" value="F:G protein-coupled peptide receptor activity"/>
    <property type="evidence" value="ECO:0007669"/>
    <property type="project" value="TreeGrafter"/>
</dbReference>
<dbReference type="EMBL" id="JTDY01001766">
    <property type="protein sequence ID" value="KOB72950.1"/>
    <property type="molecule type" value="Genomic_DNA"/>
</dbReference>
<feature type="chain" id="PRO_5005573249" evidence="3">
    <location>
        <begin position="18"/>
        <end position="729"/>
    </location>
</feature>
<dbReference type="PANTHER" id="PTHR47154:SF2">
    <property type="entry name" value="G-PROTEIN COUPLED RECEPTOR MTH-RELATED"/>
    <property type="match status" value="1"/>
</dbReference>
<feature type="region of interest" description="Disordered" evidence="1">
    <location>
        <begin position="690"/>
        <end position="729"/>
    </location>
</feature>
<evidence type="ECO:0000313" key="5">
    <source>
        <dbReference type="Proteomes" id="UP000037510"/>
    </source>
</evidence>
<feature type="transmembrane region" description="Helical" evidence="2">
    <location>
        <begin position="421"/>
        <end position="441"/>
    </location>
</feature>
<accession>A0A0L7LC34</accession>
<keyword evidence="2" id="KW-0812">Transmembrane</keyword>
<feature type="transmembrane region" description="Helical" evidence="2">
    <location>
        <begin position="513"/>
        <end position="534"/>
    </location>
</feature>
<feature type="compositionally biased region" description="Polar residues" evidence="1">
    <location>
        <begin position="693"/>
        <end position="710"/>
    </location>
</feature>
<evidence type="ECO:0000256" key="1">
    <source>
        <dbReference type="SAM" id="MobiDB-lite"/>
    </source>
</evidence>
<keyword evidence="3" id="KW-0732">Signal</keyword>
<dbReference type="CDD" id="cd15039">
    <property type="entry name" value="7tmB3_Methuselah-like"/>
    <property type="match status" value="1"/>
</dbReference>
<comment type="caution">
    <text evidence="4">The sequence shown here is derived from an EMBL/GenBank/DDBJ whole genome shotgun (WGS) entry which is preliminary data.</text>
</comment>
<keyword evidence="2" id="KW-1133">Transmembrane helix</keyword>
<evidence type="ECO:0000256" key="2">
    <source>
        <dbReference type="SAM" id="Phobius"/>
    </source>
</evidence>
<dbReference type="AlphaFoldDB" id="A0A0L7LC34"/>
<evidence type="ECO:0000313" key="4">
    <source>
        <dbReference type="EMBL" id="KOB72950.1"/>
    </source>
</evidence>
<keyword evidence="5" id="KW-1185">Reference proteome</keyword>
<sequence>MWLLFYVCAYVCASASGETPLFRKCCSRDHSLIRVSEIESEEHFECLDRESAEIRHNISHAPLIVGDGVTVESGIPESCDDLRVVHLTSTELNSRLSGTTDQCYDRLVLEIVNGSTKPSIPKIVALTCIQNEEKLPDVNLSIDHIRKCCPKGQSYDSAYHLCKKSDLESSEEWLVGKLNVGIDFIYAVENGLHCKADEYGVELSDSLYSLEVNRSGLRVVKRSGEGGGLALQGEWCVDREYGQPGLVARVCTRDCGAYGAFCVRKCCPFGQHFRVRRCDSFISKCVSNDDEIPFDIDDYMQPVKEYGIGELNKRDEMICDEMSLSCLSKKVEHMLSVRTVKDVLGIRTELRCPAGRVVLNRSQDHDYHQLTTQGFLDSAVATDNEYCLEAFDSRHCPGGDITVTAVICFIKGLNKDFRVSFVLNVTSCVCLALTLVVYCALPELRNLHGRTLVCHVSMMLLAFSCLARVQYSEGTASTSGSWQRSPGSTSCASTYGGHLVQPMRKAGSDRRRFLWYSLYAWTITIILTLTMFLLDRYPVARVLDANIGNGMCWFGSVQNSRTDWPHYIFFVIPMGLGTCTNLVLFLLTARHCARVKSEVHRMQAGSVGDRAKRRFRVDRAKYVLTGKLWVVMGAGWISELLATVATHPEWLWSIVDLFNELQGVLIFLILIFKPKLYYLIRKRLGLEKPDAQKQGTSSGRTSSTFLSRTISSDERATLRISQGNNVKQP</sequence>
<gene>
    <name evidence="4" type="ORF">OBRU01_11526</name>
</gene>
<dbReference type="Proteomes" id="UP000037510">
    <property type="component" value="Unassembled WGS sequence"/>
</dbReference>
<evidence type="ECO:0000256" key="3">
    <source>
        <dbReference type="SAM" id="SignalP"/>
    </source>
</evidence>
<feature type="signal peptide" evidence="3">
    <location>
        <begin position="1"/>
        <end position="17"/>
    </location>
</feature>
<feature type="transmembrane region" description="Helical" evidence="2">
    <location>
        <begin position="567"/>
        <end position="587"/>
    </location>
</feature>
<name>A0A0L7LC34_OPEBR</name>
<dbReference type="STRING" id="104452.A0A0L7LC34"/>
<dbReference type="GO" id="GO:0005886">
    <property type="term" value="C:plasma membrane"/>
    <property type="evidence" value="ECO:0007669"/>
    <property type="project" value="TreeGrafter"/>
</dbReference>
<keyword evidence="4" id="KW-0675">Receptor</keyword>
<feature type="compositionally biased region" description="Polar residues" evidence="1">
    <location>
        <begin position="719"/>
        <end position="729"/>
    </location>
</feature>
<protein>
    <submittedName>
        <fullName evidence="4">G-protein coupled receptor Mth2</fullName>
    </submittedName>
</protein>
<dbReference type="InterPro" id="IPR051384">
    <property type="entry name" value="Mth_GPCR"/>
</dbReference>
<feature type="transmembrane region" description="Helical" evidence="2">
    <location>
        <begin position="650"/>
        <end position="672"/>
    </location>
</feature>
<organism evidence="4 5">
    <name type="scientific">Operophtera brumata</name>
    <name type="common">Winter moth</name>
    <name type="synonym">Phalaena brumata</name>
    <dbReference type="NCBI Taxonomy" id="104452"/>
    <lineage>
        <taxon>Eukaryota</taxon>
        <taxon>Metazoa</taxon>
        <taxon>Ecdysozoa</taxon>
        <taxon>Arthropoda</taxon>
        <taxon>Hexapoda</taxon>
        <taxon>Insecta</taxon>
        <taxon>Pterygota</taxon>
        <taxon>Neoptera</taxon>
        <taxon>Endopterygota</taxon>
        <taxon>Lepidoptera</taxon>
        <taxon>Glossata</taxon>
        <taxon>Ditrysia</taxon>
        <taxon>Geometroidea</taxon>
        <taxon>Geometridae</taxon>
        <taxon>Larentiinae</taxon>
        <taxon>Operophtera</taxon>
    </lineage>
</organism>
<keyword evidence="2" id="KW-0472">Membrane</keyword>